<dbReference type="Pfam" id="PF21806">
    <property type="entry name" value="DUF6879"/>
    <property type="match status" value="1"/>
</dbReference>
<gene>
    <name evidence="2" type="ORF">TU94_13340</name>
</gene>
<dbReference type="STRING" id="477245.TU94_13340"/>
<dbReference type="Proteomes" id="UP000032234">
    <property type="component" value="Chromosome"/>
</dbReference>
<name>A0A0C5G1B9_9ACTN</name>
<evidence type="ECO:0000313" key="2">
    <source>
        <dbReference type="EMBL" id="AJP02315.1"/>
    </source>
</evidence>
<feature type="domain" description="DUF6879" evidence="1">
    <location>
        <begin position="10"/>
        <end position="172"/>
    </location>
</feature>
<proteinExistence type="predicted"/>
<dbReference type="AlphaFoldDB" id="A0A0C5G1B9"/>
<accession>A0A0C5G1B9</accession>
<dbReference type="KEGG" id="scw:TU94_13340"/>
<dbReference type="PATRIC" id="fig|477245.3.peg.2826"/>
<keyword evidence="3" id="KW-1185">Reference proteome</keyword>
<evidence type="ECO:0000259" key="1">
    <source>
        <dbReference type="Pfam" id="PF21806"/>
    </source>
</evidence>
<organism evidence="2 3">
    <name type="scientific">Streptomyces cyaneogriseus subsp. noncyanogenus</name>
    <dbReference type="NCBI Taxonomy" id="477245"/>
    <lineage>
        <taxon>Bacteria</taxon>
        <taxon>Bacillati</taxon>
        <taxon>Actinomycetota</taxon>
        <taxon>Actinomycetes</taxon>
        <taxon>Kitasatosporales</taxon>
        <taxon>Streptomycetaceae</taxon>
        <taxon>Streptomyces</taxon>
    </lineage>
</organism>
<dbReference type="RefSeq" id="WP_044381964.1">
    <property type="nucleotide sequence ID" value="NZ_CP010849.1"/>
</dbReference>
<dbReference type="HOGENOM" id="CLU_097170_0_0_11"/>
<sequence length="176" mass="20176">MATSSSLSLGEWFTAFEREAFRLETLDDYGQSGGVDAYHAFLAGEEQPESYKKAAWLTTVGTAVKAGKRVYRVHILSRPLTDYLRFELSWGYRRNMTVGEEFFILDITDQPNPIPQAPDFWMFDDRVTGVMSYDESGKYLGSEFLSEDRAAEFRAYRETALAHAVPFSDWWARHGE</sequence>
<dbReference type="OrthoDB" id="3821358at2"/>
<dbReference type="InterPro" id="IPR049244">
    <property type="entry name" value="DUF6879"/>
</dbReference>
<reference evidence="2 3" key="1">
    <citation type="submission" date="2015-02" db="EMBL/GenBank/DDBJ databases">
        <title>Genome sequence of thermotolerant Streptomyces cyaneogriseus subsp. Noncyanogenus NMWT1, the producer of nematocidal antibiotics nemadectin.</title>
        <authorList>
            <person name="Wang H."/>
            <person name="Li C."/>
            <person name="Xiang W."/>
            <person name="Wang X."/>
        </authorList>
    </citation>
    <scope>NUCLEOTIDE SEQUENCE [LARGE SCALE GENOMIC DNA]</scope>
    <source>
        <strain evidence="2 3">NMWT 1</strain>
    </source>
</reference>
<evidence type="ECO:0000313" key="3">
    <source>
        <dbReference type="Proteomes" id="UP000032234"/>
    </source>
</evidence>
<dbReference type="EMBL" id="CP010849">
    <property type="protein sequence ID" value="AJP02315.1"/>
    <property type="molecule type" value="Genomic_DNA"/>
</dbReference>
<protein>
    <recommendedName>
        <fullName evidence="1">DUF6879 domain-containing protein</fullName>
    </recommendedName>
</protein>